<reference evidence="1 2" key="1">
    <citation type="submission" date="2023-09" db="EMBL/GenBank/DDBJ databases">
        <authorList>
            <person name="Rey-Velasco X."/>
        </authorList>
    </citation>
    <scope>NUCLEOTIDE SEQUENCE [LARGE SCALE GENOMIC DNA]</scope>
    <source>
        <strain evidence="1 2">P050</strain>
    </source>
</reference>
<comment type="caution">
    <text evidence="1">The sequence shown here is derived from an EMBL/GenBank/DDBJ whole genome shotgun (WGS) entry which is preliminary data.</text>
</comment>
<dbReference type="Proteomes" id="UP001252186">
    <property type="component" value="Unassembled WGS sequence"/>
</dbReference>
<keyword evidence="2" id="KW-1185">Reference proteome</keyword>
<evidence type="ECO:0008006" key="3">
    <source>
        <dbReference type="Google" id="ProtNLM"/>
    </source>
</evidence>
<proteinExistence type="predicted"/>
<accession>A0ABU2Y1X4</accession>
<evidence type="ECO:0000313" key="2">
    <source>
        <dbReference type="Proteomes" id="UP001252186"/>
    </source>
</evidence>
<protein>
    <recommendedName>
        <fullName evidence="3">Lipocalin-like domain-containing protein</fullName>
    </recommendedName>
</protein>
<name>A0ABU2Y1X4_9FLAO</name>
<sequence>MKNYNQLLKSMAVVCLGLFLVQCSDDEPSSQPIPTFNESDLSTIHLDSQSSWRIVEVYKRYNDPNYDLEITTDCVTDDVYTFSADTESVTIDFGEALCFEDEDDGIFTADHEFFESNLTIMDASRGNTIYLHFARGYINEDRTAQASTFTYYSLAELSENRMVFQKGGEFIGNYHEALIFERIE</sequence>
<gene>
    <name evidence="1" type="ORF">RM519_02725</name>
</gene>
<organism evidence="1 2">
    <name type="scientific">Urechidicola vernalis</name>
    <dbReference type="NCBI Taxonomy" id="3075600"/>
    <lineage>
        <taxon>Bacteria</taxon>
        <taxon>Pseudomonadati</taxon>
        <taxon>Bacteroidota</taxon>
        <taxon>Flavobacteriia</taxon>
        <taxon>Flavobacteriales</taxon>
        <taxon>Flavobacteriaceae</taxon>
        <taxon>Urechidicola</taxon>
    </lineage>
</organism>
<dbReference type="RefSeq" id="WP_311591986.1">
    <property type="nucleotide sequence ID" value="NZ_JAVRHV010000001.1"/>
</dbReference>
<dbReference type="EMBL" id="JAVRHV010000001">
    <property type="protein sequence ID" value="MDT0552151.1"/>
    <property type="molecule type" value="Genomic_DNA"/>
</dbReference>
<evidence type="ECO:0000313" key="1">
    <source>
        <dbReference type="EMBL" id="MDT0552151.1"/>
    </source>
</evidence>